<comment type="caution">
    <text evidence="1">The sequence shown here is derived from an EMBL/GenBank/DDBJ whole genome shotgun (WGS) entry which is preliminary data.</text>
</comment>
<name>A0A8K0KT05_LADFU</name>
<protein>
    <submittedName>
        <fullName evidence="1">Uncharacterized protein</fullName>
    </submittedName>
</protein>
<dbReference type="OrthoDB" id="7902957at2759"/>
<dbReference type="Proteomes" id="UP000792457">
    <property type="component" value="Unassembled WGS sequence"/>
</dbReference>
<evidence type="ECO:0000313" key="2">
    <source>
        <dbReference type="Proteomes" id="UP000792457"/>
    </source>
</evidence>
<gene>
    <name evidence="1" type="ORF">J437_LFUL000802</name>
</gene>
<reference evidence="1" key="2">
    <citation type="submission" date="2017-10" db="EMBL/GenBank/DDBJ databases">
        <title>Ladona fulva Genome sequencing and assembly.</title>
        <authorList>
            <person name="Murali S."/>
            <person name="Richards S."/>
            <person name="Bandaranaike D."/>
            <person name="Bellair M."/>
            <person name="Blankenburg K."/>
            <person name="Chao H."/>
            <person name="Dinh H."/>
            <person name="Doddapaneni H."/>
            <person name="Dugan-Rocha S."/>
            <person name="Elkadiri S."/>
            <person name="Gnanaolivu R."/>
            <person name="Hernandez B."/>
            <person name="Skinner E."/>
            <person name="Javaid M."/>
            <person name="Lee S."/>
            <person name="Li M."/>
            <person name="Ming W."/>
            <person name="Munidasa M."/>
            <person name="Muniz J."/>
            <person name="Nguyen L."/>
            <person name="Hughes D."/>
            <person name="Osuji N."/>
            <person name="Pu L.-L."/>
            <person name="Puazo M."/>
            <person name="Qu C."/>
            <person name="Quiroz J."/>
            <person name="Raj R."/>
            <person name="Weissenberger G."/>
            <person name="Xin Y."/>
            <person name="Zou X."/>
            <person name="Han Y."/>
            <person name="Worley K."/>
            <person name="Muzny D."/>
            <person name="Gibbs R."/>
        </authorList>
    </citation>
    <scope>NUCLEOTIDE SEQUENCE</scope>
    <source>
        <strain evidence="1">Sampled in the wild</strain>
    </source>
</reference>
<reference evidence="1" key="1">
    <citation type="submission" date="2013-04" db="EMBL/GenBank/DDBJ databases">
        <authorList>
            <person name="Qu J."/>
            <person name="Murali S.C."/>
            <person name="Bandaranaike D."/>
            <person name="Bellair M."/>
            <person name="Blankenburg K."/>
            <person name="Chao H."/>
            <person name="Dinh H."/>
            <person name="Doddapaneni H."/>
            <person name="Downs B."/>
            <person name="Dugan-Rocha S."/>
            <person name="Elkadiri S."/>
            <person name="Gnanaolivu R.D."/>
            <person name="Hernandez B."/>
            <person name="Javaid M."/>
            <person name="Jayaseelan J.C."/>
            <person name="Lee S."/>
            <person name="Li M."/>
            <person name="Ming W."/>
            <person name="Munidasa M."/>
            <person name="Muniz J."/>
            <person name="Nguyen L."/>
            <person name="Ongeri F."/>
            <person name="Osuji N."/>
            <person name="Pu L.-L."/>
            <person name="Puazo M."/>
            <person name="Qu C."/>
            <person name="Quiroz J."/>
            <person name="Raj R."/>
            <person name="Weissenberger G."/>
            <person name="Xin Y."/>
            <person name="Zou X."/>
            <person name="Han Y."/>
            <person name="Richards S."/>
            <person name="Worley K."/>
            <person name="Muzny D."/>
            <person name="Gibbs R."/>
        </authorList>
    </citation>
    <scope>NUCLEOTIDE SEQUENCE</scope>
    <source>
        <strain evidence="1">Sampled in the wild</strain>
    </source>
</reference>
<accession>A0A8K0KT05</accession>
<sequence length="73" mass="8661">MELRRIGQQLFASSWTRNFPMGRTRRTHCLATTFADITPMDFFLWGFVKDRVYATKVDDIPMLRCRITDAMQQ</sequence>
<dbReference type="AlphaFoldDB" id="A0A8K0KT05"/>
<proteinExistence type="predicted"/>
<organism evidence="1 2">
    <name type="scientific">Ladona fulva</name>
    <name type="common">Scarce chaser dragonfly</name>
    <name type="synonym">Libellula fulva</name>
    <dbReference type="NCBI Taxonomy" id="123851"/>
    <lineage>
        <taxon>Eukaryota</taxon>
        <taxon>Metazoa</taxon>
        <taxon>Ecdysozoa</taxon>
        <taxon>Arthropoda</taxon>
        <taxon>Hexapoda</taxon>
        <taxon>Insecta</taxon>
        <taxon>Pterygota</taxon>
        <taxon>Palaeoptera</taxon>
        <taxon>Odonata</taxon>
        <taxon>Epiprocta</taxon>
        <taxon>Anisoptera</taxon>
        <taxon>Libelluloidea</taxon>
        <taxon>Libellulidae</taxon>
        <taxon>Ladona</taxon>
    </lineage>
</organism>
<dbReference type="EMBL" id="KZ312450">
    <property type="protein sequence ID" value="KAG8240327.1"/>
    <property type="molecule type" value="Genomic_DNA"/>
</dbReference>
<evidence type="ECO:0000313" key="1">
    <source>
        <dbReference type="EMBL" id="KAG8240327.1"/>
    </source>
</evidence>
<keyword evidence="2" id="KW-1185">Reference proteome</keyword>